<dbReference type="EMBL" id="JAJGCB010000002">
    <property type="protein sequence ID" value="KAJ8994351.1"/>
    <property type="molecule type" value="Genomic_DNA"/>
</dbReference>
<sequence length="524" mass="58306">MNGKQKSNPKMKSMSDLMVQSDRDWRRQRAADSQTQRQYQFDYQNRTHCLVPSQSQLQHFRSQTVTTGTQPTEQKPVVVTKSTVATSTAPATTTPSASTTTTTAAKSSSSSIQITTRTDLSLLYRLLRLAIRPLRPRLVSPPKTPFPPGSIRLFEENDHGMKRKWGCNVVESRREGVWEYTFCPDFDESQSRSRPQSQSKTIWNENQDEKRDHRCPLEKSYRRHQVYYFAGGGFQAPPSGEHWLFLAQLAKECGEHSEIEIGITLVSYPLAPSSPAADSLPMMRTWLTSVLDEARLSGDTVSLAGDSSGGNIALSLGFWAVEHYKEDETNLKSSGAVDKGTAFPLRSVLCISPPVDMRNTNPAISECDKVDPVLTMGLTERIAREWTAADSSRENTAKKISYSSESSSSASSRDVEPAPCVPFSSEDPSTSPLLNPESAFRALKERGVSVHGVIGTHDVLAPDALEFLRRCESQGINGRWLVWEGQMHCFPLAGGYQKLGLREGRVGRQFVLDLLRNDARIERS</sequence>
<evidence type="ECO:0000313" key="7">
    <source>
        <dbReference type="Proteomes" id="UP001161757"/>
    </source>
</evidence>
<feature type="domain" description="Alpha/beta hydrolase fold-3" evidence="5">
    <location>
        <begin position="226"/>
        <end position="397"/>
    </location>
</feature>
<evidence type="ECO:0000259" key="5">
    <source>
        <dbReference type="Pfam" id="PF07859"/>
    </source>
</evidence>
<evidence type="ECO:0000256" key="1">
    <source>
        <dbReference type="ARBA" id="ARBA00010515"/>
    </source>
</evidence>
<dbReference type="AlphaFoldDB" id="A0AAN6J1A8"/>
<feature type="active site" evidence="3">
    <location>
        <position position="307"/>
    </location>
</feature>
<dbReference type="InterPro" id="IPR033140">
    <property type="entry name" value="Lipase_GDXG_put_SER_AS"/>
</dbReference>
<dbReference type="Proteomes" id="UP001161757">
    <property type="component" value="Unassembled WGS sequence"/>
</dbReference>
<dbReference type="Gene3D" id="3.40.50.1820">
    <property type="entry name" value="alpha/beta hydrolase"/>
    <property type="match status" value="1"/>
</dbReference>
<evidence type="ECO:0000256" key="3">
    <source>
        <dbReference type="PROSITE-ProRule" id="PRU10038"/>
    </source>
</evidence>
<dbReference type="GO" id="GO:0016787">
    <property type="term" value="F:hydrolase activity"/>
    <property type="evidence" value="ECO:0007669"/>
    <property type="project" value="UniProtKB-KW"/>
</dbReference>
<dbReference type="PROSITE" id="PS01174">
    <property type="entry name" value="LIPASE_GDXG_SER"/>
    <property type="match status" value="1"/>
</dbReference>
<evidence type="ECO:0000256" key="4">
    <source>
        <dbReference type="SAM" id="MobiDB-lite"/>
    </source>
</evidence>
<comment type="caution">
    <text evidence="6">The sequence shown here is derived from an EMBL/GenBank/DDBJ whole genome shotgun (WGS) entry which is preliminary data.</text>
</comment>
<comment type="similarity">
    <text evidence="1">Belongs to the 'GDXG' lipolytic enzyme family.</text>
</comment>
<protein>
    <recommendedName>
        <fullName evidence="5">Alpha/beta hydrolase fold-3 domain-containing protein</fullName>
    </recommendedName>
</protein>
<dbReference type="InterPro" id="IPR029058">
    <property type="entry name" value="AB_hydrolase_fold"/>
</dbReference>
<dbReference type="Pfam" id="PF07859">
    <property type="entry name" value="Abhydrolase_3"/>
    <property type="match status" value="1"/>
</dbReference>
<feature type="region of interest" description="Disordered" evidence="4">
    <location>
        <begin position="187"/>
        <end position="211"/>
    </location>
</feature>
<dbReference type="PANTHER" id="PTHR48081">
    <property type="entry name" value="AB HYDROLASE SUPERFAMILY PROTEIN C4A8.06C"/>
    <property type="match status" value="1"/>
</dbReference>
<organism evidence="6 7">
    <name type="scientific">Exophiala dermatitidis</name>
    <name type="common">Black yeast-like fungus</name>
    <name type="synonym">Wangiella dermatitidis</name>
    <dbReference type="NCBI Taxonomy" id="5970"/>
    <lineage>
        <taxon>Eukaryota</taxon>
        <taxon>Fungi</taxon>
        <taxon>Dikarya</taxon>
        <taxon>Ascomycota</taxon>
        <taxon>Pezizomycotina</taxon>
        <taxon>Eurotiomycetes</taxon>
        <taxon>Chaetothyriomycetidae</taxon>
        <taxon>Chaetothyriales</taxon>
        <taxon>Herpotrichiellaceae</taxon>
        <taxon>Exophiala</taxon>
    </lineage>
</organism>
<evidence type="ECO:0000256" key="2">
    <source>
        <dbReference type="ARBA" id="ARBA00022801"/>
    </source>
</evidence>
<feature type="region of interest" description="Disordered" evidence="4">
    <location>
        <begin position="388"/>
        <end position="433"/>
    </location>
</feature>
<proteinExistence type="inferred from homology"/>
<gene>
    <name evidence="6" type="ORF">HRR80_001073</name>
</gene>
<feature type="region of interest" description="Disordered" evidence="4">
    <location>
        <begin position="86"/>
        <end position="107"/>
    </location>
</feature>
<evidence type="ECO:0000313" key="6">
    <source>
        <dbReference type="EMBL" id="KAJ8994351.1"/>
    </source>
</evidence>
<dbReference type="InterPro" id="IPR050300">
    <property type="entry name" value="GDXG_lipolytic_enzyme"/>
</dbReference>
<dbReference type="PANTHER" id="PTHR48081:SF8">
    <property type="entry name" value="ALPHA_BETA HYDROLASE FOLD-3 DOMAIN-CONTAINING PROTEIN-RELATED"/>
    <property type="match status" value="1"/>
</dbReference>
<dbReference type="InterPro" id="IPR013094">
    <property type="entry name" value="AB_hydrolase_3"/>
</dbReference>
<feature type="compositionally biased region" description="Low complexity" evidence="4">
    <location>
        <begin position="401"/>
        <end position="412"/>
    </location>
</feature>
<name>A0AAN6J1A8_EXODE</name>
<keyword evidence="2" id="KW-0378">Hydrolase</keyword>
<accession>A0AAN6J1A8</accession>
<reference evidence="6" key="1">
    <citation type="submission" date="2023-01" db="EMBL/GenBank/DDBJ databases">
        <title>Exophiala dermititidis isolated from Cystic Fibrosis Patient.</title>
        <authorList>
            <person name="Kurbessoian T."/>
            <person name="Crocker A."/>
            <person name="Murante D."/>
            <person name="Hogan D.A."/>
            <person name="Stajich J.E."/>
        </authorList>
    </citation>
    <scope>NUCLEOTIDE SEQUENCE</scope>
    <source>
        <strain evidence="6">Ex8</strain>
    </source>
</reference>
<dbReference type="SUPFAM" id="SSF53474">
    <property type="entry name" value="alpha/beta-Hydrolases"/>
    <property type="match status" value="1"/>
</dbReference>